<dbReference type="PRINTS" id="PR00300">
    <property type="entry name" value="CLPPROTEASEA"/>
</dbReference>
<keyword evidence="3" id="KW-0479">Metal-binding</keyword>
<keyword evidence="6" id="KW-0067">ATP-binding</keyword>
<dbReference type="GO" id="GO:0009360">
    <property type="term" value="C:DNA polymerase III complex"/>
    <property type="evidence" value="ECO:0007669"/>
    <property type="project" value="InterPro"/>
</dbReference>
<keyword evidence="11" id="KW-0808">Transferase</keyword>
<dbReference type="FunFam" id="1.10.8.60:FF:000013">
    <property type="entry name" value="DNA polymerase III subunit gamma/tau"/>
    <property type="match status" value="1"/>
</dbReference>
<evidence type="ECO:0000256" key="3">
    <source>
        <dbReference type="ARBA" id="ARBA00022723"/>
    </source>
</evidence>
<dbReference type="Gene3D" id="1.20.272.10">
    <property type="match status" value="1"/>
</dbReference>
<dbReference type="InterPro" id="IPR008921">
    <property type="entry name" value="DNA_pol3_clamp-load_cplx_C"/>
</dbReference>
<evidence type="ECO:0000313" key="11">
    <source>
        <dbReference type="EMBL" id="EFR30635.1"/>
    </source>
</evidence>
<keyword evidence="5" id="KW-0862">Zinc</keyword>
<dbReference type="InterPro" id="IPR050238">
    <property type="entry name" value="DNA_Rep/Repair_Clamp_Loader"/>
</dbReference>
<comment type="catalytic activity">
    <reaction evidence="8">
        <text>DNA(n) + a 2'-deoxyribonucleoside 5'-triphosphate = DNA(n+1) + diphosphate</text>
        <dbReference type="Rhea" id="RHEA:22508"/>
        <dbReference type="Rhea" id="RHEA-COMP:17339"/>
        <dbReference type="Rhea" id="RHEA-COMP:17340"/>
        <dbReference type="ChEBI" id="CHEBI:33019"/>
        <dbReference type="ChEBI" id="CHEBI:61560"/>
        <dbReference type="ChEBI" id="CHEBI:173112"/>
        <dbReference type="EC" id="2.7.7.7"/>
    </reaction>
</comment>
<feature type="compositionally biased region" description="Polar residues" evidence="9">
    <location>
        <begin position="622"/>
        <end position="637"/>
    </location>
</feature>
<dbReference type="Pfam" id="PF13177">
    <property type="entry name" value="DNA_pol3_delta2"/>
    <property type="match status" value="1"/>
</dbReference>
<dbReference type="Pfam" id="PF22608">
    <property type="entry name" value="DNAX_ATPase_lid"/>
    <property type="match status" value="1"/>
</dbReference>
<evidence type="ECO:0000256" key="2">
    <source>
        <dbReference type="ARBA" id="ARBA00012417"/>
    </source>
</evidence>
<dbReference type="eggNOG" id="COG2812">
    <property type="taxonomic scope" value="Bacteria"/>
</dbReference>
<keyword evidence="7" id="KW-0239">DNA-directed DNA polymerase</keyword>
<organism evidence="11 12">
    <name type="scientific">Eremococcus coleocola ACS-139-V-Col8</name>
    <dbReference type="NCBI Taxonomy" id="908337"/>
    <lineage>
        <taxon>Bacteria</taxon>
        <taxon>Bacillati</taxon>
        <taxon>Bacillota</taxon>
        <taxon>Bacilli</taxon>
        <taxon>Lactobacillales</taxon>
        <taxon>Aerococcaceae</taxon>
        <taxon>Eremococcus</taxon>
    </lineage>
</organism>
<dbReference type="GO" id="GO:0046872">
    <property type="term" value="F:metal ion binding"/>
    <property type="evidence" value="ECO:0007669"/>
    <property type="project" value="UniProtKB-KW"/>
</dbReference>
<dbReference type="SMART" id="SM00382">
    <property type="entry name" value="AAA"/>
    <property type="match status" value="1"/>
</dbReference>
<dbReference type="GO" id="GO:0003887">
    <property type="term" value="F:DNA-directed DNA polymerase activity"/>
    <property type="evidence" value="ECO:0007669"/>
    <property type="project" value="UniProtKB-KW"/>
</dbReference>
<reference evidence="11 12" key="1">
    <citation type="submission" date="2010-10" db="EMBL/GenBank/DDBJ databases">
        <authorList>
            <person name="Durkin A.S."/>
            <person name="Madupu R."/>
            <person name="Torralba M."/>
            <person name="Gillis M."/>
            <person name="Methe B."/>
            <person name="Sutton G."/>
            <person name="Nelson K.E."/>
        </authorList>
    </citation>
    <scope>NUCLEOTIDE SEQUENCE [LARGE SCALE GENOMIC DNA]</scope>
    <source>
        <strain evidence="11 12">ACS-139-V-Col8</strain>
    </source>
</reference>
<evidence type="ECO:0000313" key="12">
    <source>
        <dbReference type="Proteomes" id="UP000005990"/>
    </source>
</evidence>
<dbReference type="InterPro" id="IPR027417">
    <property type="entry name" value="P-loop_NTPase"/>
</dbReference>
<dbReference type="CDD" id="cd00009">
    <property type="entry name" value="AAA"/>
    <property type="match status" value="1"/>
</dbReference>
<dbReference type="InterPro" id="IPR001270">
    <property type="entry name" value="ClpA/B"/>
</dbReference>
<dbReference type="EMBL" id="AENN01000017">
    <property type="protein sequence ID" value="EFR30635.1"/>
    <property type="molecule type" value="Genomic_DNA"/>
</dbReference>
<evidence type="ECO:0000256" key="6">
    <source>
        <dbReference type="ARBA" id="ARBA00022840"/>
    </source>
</evidence>
<proteinExistence type="inferred from homology"/>
<feature type="region of interest" description="Disordered" evidence="9">
    <location>
        <begin position="604"/>
        <end position="657"/>
    </location>
</feature>
<dbReference type="PANTHER" id="PTHR11669">
    <property type="entry name" value="REPLICATION FACTOR C / DNA POLYMERASE III GAMMA-TAU SUBUNIT"/>
    <property type="match status" value="1"/>
</dbReference>
<dbReference type="Proteomes" id="UP000005990">
    <property type="component" value="Unassembled WGS sequence"/>
</dbReference>
<dbReference type="SUPFAM" id="SSF52540">
    <property type="entry name" value="P-loop containing nucleoside triphosphate hydrolases"/>
    <property type="match status" value="1"/>
</dbReference>
<dbReference type="GO" id="GO:0003677">
    <property type="term" value="F:DNA binding"/>
    <property type="evidence" value="ECO:0007669"/>
    <property type="project" value="InterPro"/>
</dbReference>
<keyword evidence="11" id="KW-0548">Nucleotidyltransferase</keyword>
<evidence type="ECO:0000256" key="9">
    <source>
        <dbReference type="SAM" id="MobiDB-lite"/>
    </source>
</evidence>
<comment type="caution">
    <text evidence="11">The sequence shown here is derived from an EMBL/GenBank/DDBJ whole genome shotgun (WGS) entry which is preliminary data.</text>
</comment>
<dbReference type="RefSeq" id="WP_006418795.1">
    <property type="nucleotide sequence ID" value="NZ_AENN01000017.1"/>
</dbReference>
<dbReference type="OrthoDB" id="9810148at2"/>
<feature type="domain" description="AAA+ ATPase" evidence="10">
    <location>
        <begin position="37"/>
        <end position="183"/>
    </location>
</feature>
<sequence>MSYQALYRVWRPQTFDELIGQNVIQQTLKNAVMNQQLSHAYLFTGPRGTGKTSAAKILAKAVNCQNPQNGNPCNECEACRLINEGQMSDIIEIDAASNNGVEEIRDLRDNVRYAASQAKYKVYIIDEVHMLTTGAFNALLKTLEEPPANVLFILATTEPHKIPATIISRTQRFDFHRIADKDLIDRMAYILDTDKIAYDQEALEIIARAARGGMRDSLSLLDQALSYNRDQVSVENALQVSGSMDQQEFVKYLMAVYSQQAQHALELLDQQLAQGKQANRFIEELVVFARDMLLSLHTKTNQTLLKADELKLIKDTIPVDYYYRVIDQLNQAQQQMRFSTQADIFLQVMTVELAYGQPQTASISTGETSIPSDFQQAFDSLQAEFSHLRQVVNDQADLIKDLRAKLEVRVNPINENKLAAQENVSQPSKLRPRPRPRTRQSQYHLDLYSIYGVLNQATREAIEAIKEQWNQIIQDLSPQDRVPLLNSKPLAANDHAVLISVENEENSGLLQHNAHLAGQLRAGIQQTLQMTLDLVFIKQADWPTTRRNYTTILASAKDKQVDLSPYKDQKLTIEYEMPTSATSSVAQITSWTDVYTDQALQVNQEAKSAQDSDLSGQDHLQLDQNDQGSSSQESIAETASEVKDQAKPEPAAPLPASVQKAIDIFGEDNINIIYD</sequence>
<dbReference type="GO" id="GO:0005524">
    <property type="term" value="F:ATP binding"/>
    <property type="evidence" value="ECO:0007669"/>
    <property type="project" value="UniProtKB-KW"/>
</dbReference>
<dbReference type="STRING" id="908337.HMPREF9257_0728"/>
<dbReference type="PANTHER" id="PTHR11669:SF0">
    <property type="entry name" value="PROTEIN STICHEL-LIKE 2"/>
    <property type="match status" value="1"/>
</dbReference>
<dbReference type="NCBIfam" id="TIGR02397">
    <property type="entry name" value="dnaX_nterm"/>
    <property type="match status" value="1"/>
</dbReference>
<protein>
    <recommendedName>
        <fullName evidence="2">DNA-directed DNA polymerase</fullName>
        <ecNumber evidence="2">2.7.7.7</ecNumber>
    </recommendedName>
</protein>
<dbReference type="EC" id="2.7.7.7" evidence="2"/>
<dbReference type="CDD" id="cd18137">
    <property type="entry name" value="HLD_clamp_pol_III_gamma_tau"/>
    <property type="match status" value="1"/>
</dbReference>
<dbReference type="SUPFAM" id="SSF48019">
    <property type="entry name" value="post-AAA+ oligomerization domain-like"/>
    <property type="match status" value="1"/>
</dbReference>
<comment type="similarity">
    <text evidence="1">Belongs to the DnaX/STICHEL family.</text>
</comment>
<dbReference type="InterPro" id="IPR003593">
    <property type="entry name" value="AAA+_ATPase"/>
</dbReference>
<dbReference type="Gene3D" id="3.40.50.300">
    <property type="entry name" value="P-loop containing nucleotide triphosphate hydrolases"/>
    <property type="match status" value="1"/>
</dbReference>
<keyword evidence="12" id="KW-1185">Reference proteome</keyword>
<dbReference type="NCBIfam" id="NF004046">
    <property type="entry name" value="PRK05563.1"/>
    <property type="match status" value="1"/>
</dbReference>
<accession>E4KR16</accession>
<dbReference type="InterPro" id="IPR045085">
    <property type="entry name" value="HLD_clamp_pol_III_gamma_tau"/>
</dbReference>
<dbReference type="AlphaFoldDB" id="E4KR16"/>
<dbReference type="InterPro" id="IPR012763">
    <property type="entry name" value="DNA_pol_III_sug/sutau_N"/>
</dbReference>
<evidence type="ECO:0000256" key="1">
    <source>
        <dbReference type="ARBA" id="ARBA00006360"/>
    </source>
</evidence>
<keyword evidence="4" id="KW-0547">Nucleotide-binding</keyword>
<evidence type="ECO:0000256" key="5">
    <source>
        <dbReference type="ARBA" id="ARBA00022833"/>
    </source>
</evidence>
<evidence type="ECO:0000256" key="7">
    <source>
        <dbReference type="ARBA" id="ARBA00022932"/>
    </source>
</evidence>
<evidence type="ECO:0000256" key="8">
    <source>
        <dbReference type="ARBA" id="ARBA00049244"/>
    </source>
</evidence>
<dbReference type="FunFam" id="3.40.50.300:FF:000014">
    <property type="entry name" value="DNA polymerase III subunit gamma/tau"/>
    <property type="match status" value="1"/>
</dbReference>
<name>E4KR16_9LACT</name>
<feature type="compositionally biased region" description="Polar residues" evidence="9">
    <location>
        <begin position="604"/>
        <end position="615"/>
    </location>
</feature>
<dbReference type="GO" id="GO:0006261">
    <property type="term" value="P:DNA-templated DNA replication"/>
    <property type="evidence" value="ECO:0007669"/>
    <property type="project" value="TreeGrafter"/>
</dbReference>
<evidence type="ECO:0000256" key="4">
    <source>
        <dbReference type="ARBA" id="ARBA00022741"/>
    </source>
</evidence>
<feature type="region of interest" description="Disordered" evidence="9">
    <location>
        <begin position="418"/>
        <end position="439"/>
    </location>
</feature>
<evidence type="ECO:0000259" key="10">
    <source>
        <dbReference type="SMART" id="SM00382"/>
    </source>
</evidence>
<dbReference type="Gene3D" id="1.10.8.60">
    <property type="match status" value="1"/>
</dbReference>
<gene>
    <name evidence="11" type="primary">dnaX</name>
    <name evidence="11" type="ORF">HMPREF9257_0728</name>
</gene>